<reference evidence="6 7" key="1">
    <citation type="submission" date="2015-03" db="EMBL/GenBank/DDBJ databases">
        <title>Genome sequence of Mycoplasma meleagridis strain ATCC 25294.</title>
        <authorList>
            <person name="Yacoub E."/>
            <person name="Blanchard A."/>
            <person name="Sirand-Pugnet P."/>
            <person name="Mardassi B.B.A."/>
        </authorList>
    </citation>
    <scope>NUCLEOTIDE SEQUENCE [LARGE SCALE GENOMIC DNA]</scope>
    <source>
        <strain evidence="6 7">ATCC 25294</strain>
    </source>
</reference>
<protein>
    <submittedName>
        <fullName evidence="6">Cobalt ABC transport system</fullName>
    </submittedName>
</protein>
<dbReference type="EMBL" id="JZXN01000018">
    <property type="protein sequence ID" value="KKB26591.1"/>
    <property type="molecule type" value="Genomic_DNA"/>
</dbReference>
<organism evidence="6 7">
    <name type="scientific">Mycoplasmopsis meleagridis ATCC 25294</name>
    <dbReference type="NCBI Taxonomy" id="1264554"/>
    <lineage>
        <taxon>Bacteria</taxon>
        <taxon>Bacillati</taxon>
        <taxon>Mycoplasmatota</taxon>
        <taxon>Mycoplasmoidales</taxon>
        <taxon>Metamycoplasmataceae</taxon>
        <taxon>Mycoplasmopsis</taxon>
    </lineage>
</organism>
<evidence type="ECO:0000313" key="7">
    <source>
        <dbReference type="Proteomes" id="UP000033750"/>
    </source>
</evidence>
<comment type="caution">
    <text evidence="6">The sequence shown here is derived from an EMBL/GenBank/DDBJ whole genome shotgun (WGS) entry which is preliminary data.</text>
</comment>
<dbReference type="PATRIC" id="fig|1264554.4.peg.496"/>
<dbReference type="RefSeq" id="WP_046097155.1">
    <property type="nucleotide sequence ID" value="NZ_JZXN01000018.1"/>
</dbReference>
<feature type="transmembrane region" description="Helical" evidence="5">
    <location>
        <begin position="62"/>
        <end position="82"/>
    </location>
</feature>
<feature type="transmembrane region" description="Helical" evidence="5">
    <location>
        <begin position="134"/>
        <end position="152"/>
    </location>
</feature>
<name>A0A0F5GZV6_9BACT</name>
<accession>A0A0F5GZV6</accession>
<gene>
    <name evidence="6" type="ORF">MMELEA_01970</name>
</gene>
<keyword evidence="3 5" id="KW-1133">Transmembrane helix</keyword>
<dbReference type="InterPro" id="IPR003339">
    <property type="entry name" value="ABC/ECF_trnsptr_transmembrane"/>
</dbReference>
<feature type="transmembrane region" description="Helical" evidence="5">
    <location>
        <begin position="270"/>
        <end position="288"/>
    </location>
</feature>
<evidence type="ECO:0000256" key="4">
    <source>
        <dbReference type="ARBA" id="ARBA00023136"/>
    </source>
</evidence>
<dbReference type="Proteomes" id="UP000033750">
    <property type="component" value="Unassembled WGS sequence"/>
</dbReference>
<comment type="subcellular location">
    <subcellularLocation>
        <location evidence="1">Membrane</location>
        <topology evidence="1">Multi-pass membrane protein</topology>
    </subcellularLocation>
</comment>
<evidence type="ECO:0000256" key="3">
    <source>
        <dbReference type="ARBA" id="ARBA00022989"/>
    </source>
</evidence>
<sequence length="305" mass="35433">MNNFTIGRYLAVNSFIHKLDPRLKLIINLIIIVTVFFTNYFISLLIILVPIVIAYLVATKSFYGLIKLMKMPLLVAFILYFVNIYTMKINLTAADAQSDAVSNPNRMDYIWLVFYKKSNEEWFGFTYPQIARTLALMLRIYIMILTTTILVITTKPIMLTKAIEDLLWPLKFLFIPTHIIATIISIALRFIPTLLEEAQRIVKAQASRGIDFKNGKLKEKAKSLTTLIIPLFVTSFAKAEDLANAMETRGYDPYAKRTKYRHLVWNWRDYLIFLFVILIVIFIIISQIDSLNILPKWYIATFSNF</sequence>
<keyword evidence="2 5" id="KW-0812">Transmembrane</keyword>
<dbReference type="CDD" id="cd16914">
    <property type="entry name" value="EcfT"/>
    <property type="match status" value="1"/>
</dbReference>
<feature type="transmembrane region" description="Helical" evidence="5">
    <location>
        <begin position="172"/>
        <end position="191"/>
    </location>
</feature>
<dbReference type="PANTHER" id="PTHR33514">
    <property type="entry name" value="PROTEIN ABCI12, CHLOROPLASTIC"/>
    <property type="match status" value="1"/>
</dbReference>
<feature type="transmembrane region" description="Helical" evidence="5">
    <location>
        <begin position="25"/>
        <end position="56"/>
    </location>
</feature>
<dbReference type="AlphaFoldDB" id="A0A0F5GZV6"/>
<keyword evidence="4 5" id="KW-0472">Membrane</keyword>
<dbReference type="OrthoDB" id="8075495at2"/>
<dbReference type="PANTHER" id="PTHR33514:SF13">
    <property type="entry name" value="PROTEIN ABCI12, CHLOROPLASTIC"/>
    <property type="match status" value="1"/>
</dbReference>
<keyword evidence="7" id="KW-1185">Reference proteome</keyword>
<dbReference type="STRING" id="29561.MM26B8_00800"/>
<evidence type="ECO:0000256" key="2">
    <source>
        <dbReference type="ARBA" id="ARBA00022692"/>
    </source>
</evidence>
<evidence type="ECO:0000256" key="1">
    <source>
        <dbReference type="ARBA" id="ARBA00004141"/>
    </source>
</evidence>
<evidence type="ECO:0000313" key="6">
    <source>
        <dbReference type="EMBL" id="KKB26591.1"/>
    </source>
</evidence>
<dbReference type="GO" id="GO:0005886">
    <property type="term" value="C:plasma membrane"/>
    <property type="evidence" value="ECO:0007669"/>
    <property type="project" value="UniProtKB-ARBA"/>
</dbReference>
<dbReference type="Pfam" id="PF02361">
    <property type="entry name" value="CbiQ"/>
    <property type="match status" value="1"/>
</dbReference>
<proteinExistence type="predicted"/>
<evidence type="ECO:0000256" key="5">
    <source>
        <dbReference type="SAM" id="Phobius"/>
    </source>
</evidence>